<keyword evidence="3" id="KW-1185">Reference proteome</keyword>
<organism evidence="2 3">
    <name type="scientific">Streptomyces hundungensis</name>
    <dbReference type="NCBI Taxonomy" id="1077946"/>
    <lineage>
        <taxon>Bacteria</taxon>
        <taxon>Bacillati</taxon>
        <taxon>Actinomycetota</taxon>
        <taxon>Actinomycetes</taxon>
        <taxon>Kitasatosporales</taxon>
        <taxon>Streptomycetaceae</taxon>
        <taxon>Streptomyces</taxon>
    </lineage>
</organism>
<accession>A0A387HBC0</accession>
<gene>
    <name evidence="2" type="ORF">DWB77_00367</name>
</gene>
<name>A0A387HBC0_9ACTN</name>
<protein>
    <submittedName>
        <fullName evidence="2">Uncharacterized protein</fullName>
    </submittedName>
</protein>
<keyword evidence="1" id="KW-1133">Transmembrane helix</keyword>
<dbReference type="RefSeq" id="WP_120719580.1">
    <property type="nucleotide sequence ID" value="NZ_CP032698.1"/>
</dbReference>
<dbReference type="Proteomes" id="UP000271554">
    <property type="component" value="Chromosome"/>
</dbReference>
<dbReference type="KEGG" id="shun:DWB77_00367"/>
<keyword evidence="1" id="KW-0472">Membrane</keyword>
<sequence length="62" mass="6506">MAGNTYPSAPDGAEDKRRNLHISVGRHLDVTLGVYVSPQALTLLCSLGAGTGVGTWFGLLNH</sequence>
<evidence type="ECO:0000313" key="3">
    <source>
        <dbReference type="Proteomes" id="UP000271554"/>
    </source>
</evidence>
<evidence type="ECO:0000313" key="2">
    <source>
        <dbReference type="EMBL" id="AYG78260.1"/>
    </source>
</evidence>
<reference evidence="2 3" key="1">
    <citation type="submission" date="2018-10" db="EMBL/GenBank/DDBJ databases">
        <title>Relationship between Morphology and Antimicrobial Activity in Streptomyces.</title>
        <authorList>
            <person name="Kang H.J."/>
            <person name="Kim S.B."/>
        </authorList>
    </citation>
    <scope>NUCLEOTIDE SEQUENCE [LARGE SCALE GENOMIC DNA]</scope>
    <source>
        <strain evidence="2 3">BH38</strain>
    </source>
</reference>
<evidence type="ECO:0000256" key="1">
    <source>
        <dbReference type="SAM" id="Phobius"/>
    </source>
</evidence>
<dbReference type="EMBL" id="CP032698">
    <property type="protein sequence ID" value="AYG78260.1"/>
    <property type="molecule type" value="Genomic_DNA"/>
</dbReference>
<keyword evidence="1" id="KW-0812">Transmembrane</keyword>
<proteinExistence type="predicted"/>
<feature type="transmembrane region" description="Helical" evidence="1">
    <location>
        <begin position="40"/>
        <end position="60"/>
    </location>
</feature>
<dbReference type="AlphaFoldDB" id="A0A387HBC0"/>